<dbReference type="SMART" id="SM01114">
    <property type="entry name" value="CXC"/>
    <property type="match status" value="1"/>
</dbReference>
<evidence type="ECO:0000256" key="1">
    <source>
        <dbReference type="SAM" id="MobiDB-lite"/>
    </source>
</evidence>
<evidence type="ECO:0000259" key="2">
    <source>
        <dbReference type="SMART" id="SM01114"/>
    </source>
</evidence>
<reference evidence="3" key="1">
    <citation type="submission" date="2021-07" db="EMBL/GenBank/DDBJ databases">
        <authorList>
            <person name="Catto M.A."/>
            <person name="Jacobson A."/>
            <person name="Kennedy G."/>
            <person name="Labadie P."/>
            <person name="Hunt B.G."/>
            <person name="Srinivasan R."/>
        </authorList>
    </citation>
    <scope>NUCLEOTIDE SEQUENCE</scope>
    <source>
        <strain evidence="3">PL_HMW_Pooled</strain>
        <tissue evidence="3">Head</tissue>
    </source>
</reference>
<reference evidence="3" key="2">
    <citation type="journal article" date="2023" name="BMC Genomics">
        <title>Pest status, molecular evolution, and epigenetic factors derived from the genome assembly of Frankliniella fusca, a thysanopteran phytovirus vector.</title>
        <authorList>
            <person name="Catto M.A."/>
            <person name="Labadie P.E."/>
            <person name="Jacobson A.L."/>
            <person name="Kennedy G.G."/>
            <person name="Srinivasan R."/>
            <person name="Hunt B.G."/>
        </authorList>
    </citation>
    <scope>NUCLEOTIDE SEQUENCE</scope>
    <source>
        <strain evidence="3">PL_HMW_Pooled</strain>
    </source>
</reference>
<dbReference type="InterPro" id="IPR033467">
    <property type="entry name" value="Tesmin/TSO1-like_CXC"/>
</dbReference>
<organism evidence="3 4">
    <name type="scientific">Frankliniella fusca</name>
    <dbReference type="NCBI Taxonomy" id="407009"/>
    <lineage>
        <taxon>Eukaryota</taxon>
        <taxon>Metazoa</taxon>
        <taxon>Ecdysozoa</taxon>
        <taxon>Arthropoda</taxon>
        <taxon>Hexapoda</taxon>
        <taxon>Insecta</taxon>
        <taxon>Pterygota</taxon>
        <taxon>Neoptera</taxon>
        <taxon>Paraneoptera</taxon>
        <taxon>Thysanoptera</taxon>
        <taxon>Terebrantia</taxon>
        <taxon>Thripoidea</taxon>
        <taxon>Thripidae</taxon>
        <taxon>Frankliniella</taxon>
    </lineage>
</organism>
<protein>
    <submittedName>
        <fullName evidence="3">Venom peptide SjAPI</fullName>
    </submittedName>
</protein>
<evidence type="ECO:0000313" key="4">
    <source>
        <dbReference type="Proteomes" id="UP001219518"/>
    </source>
</evidence>
<dbReference type="PANTHER" id="PTHR47018">
    <property type="entry name" value="CXC DOMAIN-CONTAINING PROTEIN-RELATED"/>
    <property type="match status" value="1"/>
</dbReference>
<proteinExistence type="predicted"/>
<feature type="region of interest" description="Disordered" evidence="1">
    <location>
        <begin position="135"/>
        <end position="156"/>
    </location>
</feature>
<accession>A0AAE1LT41</accession>
<gene>
    <name evidence="3" type="ORF">KUF71_007426</name>
</gene>
<dbReference type="EMBL" id="JAHWGI010001427">
    <property type="protein sequence ID" value="KAK3931611.1"/>
    <property type="molecule type" value="Genomic_DNA"/>
</dbReference>
<dbReference type="Proteomes" id="UP001219518">
    <property type="component" value="Unassembled WGS sequence"/>
</dbReference>
<evidence type="ECO:0000313" key="3">
    <source>
        <dbReference type="EMBL" id="KAK3931611.1"/>
    </source>
</evidence>
<feature type="domain" description="Tesmin/TSO1-like CXC" evidence="2">
    <location>
        <begin position="1513"/>
        <end position="1551"/>
    </location>
</feature>
<comment type="caution">
    <text evidence="3">The sequence shown here is derived from an EMBL/GenBank/DDBJ whole genome shotgun (WGS) entry which is preliminary data.</text>
</comment>
<sequence length="1554" mass="174616">MAAKGRGRGQRLSLAGPVSLSEAPLDVDWEKCVICQSVISAEKVEKPYDNPIVSRRSTAYTGFAAKLKILSQFNFVLPSNLLVGKLDNGTGFENTLKTNKVVWHKSCRSIYRDPTKFQALINRLKEDQEKVADADESTALTADTRGESSRQTRSTGIGPLHLKSNVCFLCKSTDSLENLHLCSTKEIHQNIADSAKRVGDTALLALLATADVIALEAKYHLKCLTKLYNKARRVGTQDNKSDGFVMCEGIAFSDLAVYIHRRAEEGKAMKLAHLISMYQERLAQLLDVKIDDLPYVHSTRFKEKIQAHFPSIRADKEGRDVVLRHVSTSVLHNIHDEDQDEDALAFQRFCRSLRRTLFSCPTTFEGDLSRERQKQCVPSALLAAINFLMYGSTVTSGSAATQPALTISQLIMLNVHRKVPEGEIVRNRRELEAPFPLFLGLSTYGRSRSRQAIEEMHKFGVCVSADRIMEVTADLCHLVTARAEEEGILCPSILQEGRFTIGAYDNIDHNPTSRTAKDSFHGTSISIFQTGGVTGLERFLETTYNNVALRGRRGVPLIPEVYSKIEDFKLKTKEPPVPLRSFEIAAKVAEKGEQTLEIQVCECHTLVGDLNVLEAEADWLHHVREMLDDGEQAAGLNVSWAAFHAARDVVTHLPATNALLPLFENNSEDEDMVRHGMNLVRLLVDYLNKGQIPVICVDQPLYKLARLVQWNSPESLLAENRFFVLLGPFHIEKAFLSVIGQFAENSGWKSVMSSSGIMTESAADSILKVHNVTKSRSAFQITAAVLHSLLMDAYESTADNQTLEEWVHDCAMKYPTFLYWLTFLELILLLLQFVKSLRRSMFTLYVDSFGGMLPRFFFFNHTHYARWGSVHFMELLELPTKMPSLYAEFLKGKFVVHKSTRAMSGLAVDQAHEQNNRIVKEEGGAIGITQNPTALRRWMLAGPEITNLLQQFREEKDDGEDLLSHHEQYQAFQADFLAKCSSLKESFHTFSNPFLERLESLLALDTRLFASREGQAILSNAKQTSSALMQNFLDQRLCSNTKAVFDRIPKNKCQFFTTESNKKPTTDKVQELKADMQLFAKLYLNTQTLNLDRDEFFRYENQPFPPALSVNGRLRGGEKHLLLHKLLQLVPKSTPPSRVDGIIFDGAAVINYLPHGNAKTFQQYGEDIFLCYITTQAVSLNSGRVDICWDQYLEGSTKASTREQRGFGMRRQVLPRANLPTNWPMFLRHSKNKEELFSYLATLLITYQSSETNLKVVTNVGDVIRGNAAALSCLIGTSCAAMEEADGRIILHIFDMIKSGLKELLVRTVDTDVVVLAVSFFHQMQEQGLVRLWVKMGTGEHVKYWAAHDIAVALGKEKAVALRGFHAFTGCDEVSFMASKGKKKAWNAWSAFPEVTKAFTTISHPVEALPAPDFALLEKFTIRLYDAKTKESDINSVRRDLYDGVKTLNMIPASKEALRQHSLRAAYQAGQVWGQAHLPQGSPDDPTKWGWKRVGDKMEPLWTTLPDVWEKCQLKQKCHCKKQCTASRCPCKITGTVCKIDCRCKGNCAEPPVT</sequence>
<name>A0AAE1LT41_9NEOP</name>
<keyword evidence="4" id="KW-1185">Reference proteome</keyword>